<dbReference type="Gene3D" id="3.90.1150.200">
    <property type="match status" value="1"/>
</dbReference>
<gene>
    <name evidence="2" type="ORF">ACFPH8_09230</name>
</gene>
<sequence>MKKANSVEDYIESHEKYKEALNLLRKIILKTDLEETLKWHAPVYTWQGKNVLGLGTFKNHFGIWFFNGVFLKDEHHLLEQAQEKTKGLRQMRFESVHDINKDAVLSYVKEAIKNQKEGKEITASRKGKTVQIPKELEQYLKDNPTLKSAFMALTPGRQREYSDYIESAKRDATKQTRLEKMNPLVLEGKGLYDKYKDC</sequence>
<dbReference type="InterPro" id="IPR014922">
    <property type="entry name" value="YdhG-like"/>
</dbReference>
<dbReference type="Pfam" id="PF13376">
    <property type="entry name" value="OmdA"/>
    <property type="match status" value="1"/>
</dbReference>
<comment type="caution">
    <text evidence="2">The sequence shown here is derived from an EMBL/GenBank/DDBJ whole genome shotgun (WGS) entry which is preliminary data.</text>
</comment>
<evidence type="ECO:0000313" key="3">
    <source>
        <dbReference type="Proteomes" id="UP001596162"/>
    </source>
</evidence>
<dbReference type="Proteomes" id="UP001596162">
    <property type="component" value="Unassembled WGS sequence"/>
</dbReference>
<dbReference type="SUPFAM" id="SSF159888">
    <property type="entry name" value="YdhG-like"/>
    <property type="match status" value="1"/>
</dbReference>
<evidence type="ECO:0000313" key="2">
    <source>
        <dbReference type="EMBL" id="MFC5195508.1"/>
    </source>
</evidence>
<protein>
    <submittedName>
        <fullName evidence="2">YdeI family protein</fullName>
    </submittedName>
</protein>
<organism evidence="2 3">
    <name type="scientific">Bizionia hallyeonensis</name>
    <dbReference type="NCBI Taxonomy" id="1123757"/>
    <lineage>
        <taxon>Bacteria</taxon>
        <taxon>Pseudomonadati</taxon>
        <taxon>Bacteroidota</taxon>
        <taxon>Flavobacteriia</taxon>
        <taxon>Flavobacteriales</taxon>
        <taxon>Flavobacteriaceae</taxon>
        <taxon>Bizionia</taxon>
    </lineage>
</organism>
<dbReference type="EMBL" id="JBHSLA010000003">
    <property type="protein sequence ID" value="MFC5195508.1"/>
    <property type="molecule type" value="Genomic_DNA"/>
</dbReference>
<reference evidence="3" key="1">
    <citation type="journal article" date="2019" name="Int. J. Syst. Evol. Microbiol.">
        <title>The Global Catalogue of Microorganisms (GCM) 10K type strain sequencing project: providing services to taxonomists for standard genome sequencing and annotation.</title>
        <authorList>
            <consortium name="The Broad Institute Genomics Platform"/>
            <consortium name="The Broad Institute Genome Sequencing Center for Infectious Disease"/>
            <person name="Wu L."/>
            <person name="Ma J."/>
        </authorList>
    </citation>
    <scope>NUCLEOTIDE SEQUENCE [LARGE SCALE GENOMIC DNA]</scope>
    <source>
        <strain evidence="3">JCM 17978</strain>
    </source>
</reference>
<feature type="domain" description="YdhG-like" evidence="1">
    <location>
        <begin position="18"/>
        <end position="112"/>
    </location>
</feature>
<dbReference type="InterPro" id="IPR016786">
    <property type="entry name" value="YdeI_bac"/>
</dbReference>
<accession>A0ABW0C632</accession>
<name>A0ABW0C632_9FLAO</name>
<proteinExistence type="predicted"/>
<keyword evidence="3" id="KW-1185">Reference proteome</keyword>
<dbReference type="RefSeq" id="WP_376860380.1">
    <property type="nucleotide sequence ID" value="NZ_JBHSLA010000003.1"/>
</dbReference>
<dbReference type="PIRSF" id="PIRSF021308">
    <property type="entry name" value="UCP021308"/>
    <property type="match status" value="1"/>
</dbReference>
<dbReference type="Pfam" id="PF08818">
    <property type="entry name" value="DUF1801"/>
    <property type="match status" value="1"/>
</dbReference>
<evidence type="ECO:0000259" key="1">
    <source>
        <dbReference type="Pfam" id="PF08818"/>
    </source>
</evidence>